<reference evidence="2" key="1">
    <citation type="submission" date="2020-08" db="EMBL/GenBank/DDBJ databases">
        <title>Genome public.</title>
        <authorList>
            <person name="Liu C."/>
            <person name="Sun Q."/>
        </authorList>
    </citation>
    <scope>NUCLEOTIDE SEQUENCE</scope>
    <source>
        <strain evidence="2">NSJ-40</strain>
    </source>
</reference>
<dbReference type="Pfam" id="PF01261">
    <property type="entry name" value="AP_endonuc_2"/>
    <property type="match status" value="1"/>
</dbReference>
<accession>A0A926D755</accession>
<name>A0A926D755_9FIRM</name>
<gene>
    <name evidence="2" type="ORF">IAG03_00940</name>
</gene>
<dbReference type="RefSeq" id="WP_249317789.1">
    <property type="nucleotide sequence ID" value="NZ_JACRSN010000001.1"/>
</dbReference>
<dbReference type="GO" id="GO:0016853">
    <property type="term" value="F:isomerase activity"/>
    <property type="evidence" value="ECO:0007669"/>
    <property type="project" value="UniProtKB-KW"/>
</dbReference>
<evidence type="ECO:0000259" key="1">
    <source>
        <dbReference type="Pfam" id="PF01261"/>
    </source>
</evidence>
<protein>
    <submittedName>
        <fullName evidence="2">Sugar phosphate isomerase/epimerase</fullName>
    </submittedName>
</protein>
<comment type="caution">
    <text evidence="2">The sequence shown here is derived from an EMBL/GenBank/DDBJ whole genome shotgun (WGS) entry which is preliminary data.</text>
</comment>
<proteinExistence type="predicted"/>
<dbReference type="InterPro" id="IPR013022">
    <property type="entry name" value="Xyl_isomerase-like_TIM-brl"/>
</dbReference>
<dbReference type="PANTHER" id="PTHR12110">
    <property type="entry name" value="HYDROXYPYRUVATE ISOMERASE"/>
    <property type="match status" value="1"/>
</dbReference>
<dbReference type="SUPFAM" id="SSF51658">
    <property type="entry name" value="Xylose isomerase-like"/>
    <property type="match status" value="1"/>
</dbReference>
<feature type="domain" description="Xylose isomerase-like TIM barrel" evidence="1">
    <location>
        <begin position="23"/>
        <end position="274"/>
    </location>
</feature>
<keyword evidence="3" id="KW-1185">Reference proteome</keyword>
<dbReference type="Proteomes" id="UP000651482">
    <property type="component" value="Unassembled WGS sequence"/>
</dbReference>
<dbReference type="EMBL" id="JACRSN010000001">
    <property type="protein sequence ID" value="MBC8532587.1"/>
    <property type="molecule type" value="Genomic_DNA"/>
</dbReference>
<evidence type="ECO:0000313" key="3">
    <source>
        <dbReference type="Proteomes" id="UP000651482"/>
    </source>
</evidence>
<organism evidence="2 3">
    <name type="scientific">Yeguia hominis</name>
    <dbReference type="NCBI Taxonomy" id="2763662"/>
    <lineage>
        <taxon>Bacteria</taxon>
        <taxon>Bacillati</taxon>
        <taxon>Bacillota</taxon>
        <taxon>Clostridia</taxon>
        <taxon>Eubacteriales</taxon>
        <taxon>Yeguiaceae</taxon>
        <taxon>Yeguia</taxon>
    </lineage>
</organism>
<dbReference type="InterPro" id="IPR036237">
    <property type="entry name" value="Xyl_isomerase-like_sf"/>
</dbReference>
<keyword evidence="2" id="KW-0413">Isomerase</keyword>
<dbReference type="Gene3D" id="3.20.20.150">
    <property type="entry name" value="Divalent-metal-dependent TIM barrel enzymes"/>
    <property type="match status" value="1"/>
</dbReference>
<evidence type="ECO:0000313" key="2">
    <source>
        <dbReference type="EMBL" id="MBC8532587.1"/>
    </source>
</evidence>
<sequence length="279" mass="31480">MRVGVRAQDLRGRLPAEELAACVSQNGFNSVQLTLDDALKGFVYRPGILNTGLAYHVAQAFRQERVQTAVFSCYINPVHPDPEQRQFQIAKFKEFVRFARDFDCAIVATETGSICPDGAYDPWNHSEEAFQCLLESLREMVAEAEKFGVTVCVEGVDRLVIHDVQSFRQMLNALPSDNLQILFDSVNLLNAQNYTSAAAVIEEALSSFGERIAVFHMKDFVVENGTLRRVPIGEGVMDFLPLLRYIKENKPYVNVIVEEYWPEGAVKSLQYLKDTYAKL</sequence>
<dbReference type="PANTHER" id="PTHR12110:SF21">
    <property type="entry name" value="XYLOSE ISOMERASE-LIKE TIM BARREL DOMAIN-CONTAINING PROTEIN"/>
    <property type="match status" value="1"/>
</dbReference>
<dbReference type="AlphaFoldDB" id="A0A926D755"/>
<dbReference type="InterPro" id="IPR050312">
    <property type="entry name" value="IolE/XylAMocC-like"/>
</dbReference>